<feature type="domain" description="FAD-binding FR-type" evidence="15">
    <location>
        <begin position="11"/>
        <end position="116"/>
    </location>
</feature>
<dbReference type="FunFam" id="2.40.30.10:FF:000069">
    <property type="entry name" value="NADH-cytochrome b5 reductase"/>
    <property type="match status" value="1"/>
</dbReference>
<dbReference type="InterPro" id="IPR001433">
    <property type="entry name" value="OxRdtase_FAD/NAD-bd"/>
</dbReference>
<dbReference type="CDD" id="cd06183">
    <property type="entry name" value="cyt_b5_reduct_like"/>
    <property type="match status" value="1"/>
</dbReference>
<keyword evidence="7" id="KW-1133">Transmembrane helix</keyword>
<comment type="cofactor">
    <cofactor evidence="1 13 14">
        <name>FAD</name>
        <dbReference type="ChEBI" id="CHEBI:57692"/>
    </cofactor>
</comment>
<evidence type="ECO:0000313" key="17">
    <source>
        <dbReference type="Proteomes" id="UP000245609"/>
    </source>
</evidence>
<feature type="binding site" evidence="13">
    <location>
        <position position="65"/>
    </location>
    <ligand>
        <name>FAD</name>
        <dbReference type="ChEBI" id="CHEBI:57692"/>
    </ligand>
</feature>
<keyword evidence="5" id="KW-0812">Transmembrane</keyword>
<dbReference type="InterPro" id="IPR017927">
    <property type="entry name" value="FAD-bd_FR_type"/>
</dbReference>
<dbReference type="Proteomes" id="UP000245609">
    <property type="component" value="Unassembled WGS sequence"/>
</dbReference>
<dbReference type="GO" id="GO:0005741">
    <property type="term" value="C:mitochondrial outer membrane"/>
    <property type="evidence" value="ECO:0007669"/>
    <property type="project" value="UniProtKB-SubCell"/>
</dbReference>
<name>A0A2T9Z6B8_9FUNG</name>
<evidence type="ECO:0000256" key="12">
    <source>
        <dbReference type="ARBA" id="ARBA00047682"/>
    </source>
</evidence>
<evidence type="ECO:0000256" key="4">
    <source>
        <dbReference type="ARBA" id="ARBA00022630"/>
    </source>
</evidence>
<keyword evidence="8 14" id="KW-0560">Oxidoreductase</keyword>
<dbReference type="PROSITE" id="PS51384">
    <property type="entry name" value="FAD_FR"/>
    <property type="match status" value="1"/>
</dbReference>
<sequence length="263" mass="28983">MTFSKTALVPTEFVPFKLAKVTPVSHNTSIFRFKFEDDQTSGLTVASSLVAMIPPKTEGDKPFTRSYTPITDETTKGYMDLLIKVYPSGTMSRHIHGLKVGDELLIKGPVPKYKYEPNMKKEIGMVAGGTGITPMLQIIDHIAKNPEDKTKVTLLFANVTEGDILLRDHLDKLQKEYPEKFAVHYALDNPPAGWSGVSGRVTADLLREKLPSPSLGEDTVIFVCGPPGMMEVVSGKKASRTDQGELSGMLKELGYEAKNVYKF</sequence>
<dbReference type="SUPFAM" id="SSF63380">
    <property type="entry name" value="Riboflavin synthase domain-like"/>
    <property type="match status" value="1"/>
</dbReference>
<dbReference type="InterPro" id="IPR001834">
    <property type="entry name" value="CBR-like"/>
</dbReference>
<reference evidence="16 17" key="1">
    <citation type="journal article" date="2018" name="MBio">
        <title>Comparative Genomics Reveals the Core Gene Toolbox for the Fungus-Insect Symbiosis.</title>
        <authorList>
            <person name="Wang Y."/>
            <person name="Stata M."/>
            <person name="Wang W."/>
            <person name="Stajich J.E."/>
            <person name="White M.M."/>
            <person name="Moncalvo J.M."/>
        </authorList>
    </citation>
    <scope>NUCLEOTIDE SEQUENCE [LARGE SCALE GENOMIC DNA]</scope>
    <source>
        <strain evidence="16 17">SC-DP-2</strain>
    </source>
</reference>
<evidence type="ECO:0000256" key="3">
    <source>
        <dbReference type="ARBA" id="ARBA00006105"/>
    </source>
</evidence>
<dbReference type="InterPro" id="IPR008333">
    <property type="entry name" value="Cbr1-like_FAD-bd_dom"/>
</dbReference>
<dbReference type="AlphaFoldDB" id="A0A2T9Z6B8"/>
<feature type="binding site" evidence="13">
    <location>
        <position position="84"/>
    </location>
    <ligand>
        <name>FAD</name>
        <dbReference type="ChEBI" id="CHEBI:57692"/>
    </ligand>
</feature>
<protein>
    <recommendedName>
        <fullName evidence="14">NADH-cytochrome b5 reductase</fullName>
        <ecNumber evidence="14">1.6.2.2</ecNumber>
    </recommendedName>
</protein>
<keyword evidence="17" id="KW-1185">Reference proteome</keyword>
<dbReference type="InterPro" id="IPR039261">
    <property type="entry name" value="FNR_nucleotide-bd"/>
</dbReference>
<keyword evidence="11" id="KW-0472">Membrane</keyword>
<proteinExistence type="inferred from homology"/>
<evidence type="ECO:0000256" key="9">
    <source>
        <dbReference type="ARBA" id="ARBA00023027"/>
    </source>
</evidence>
<dbReference type="PANTHER" id="PTHR19370:SF171">
    <property type="entry name" value="NADH-CYTOCHROME B5 REDUCTASE 2"/>
    <property type="match status" value="1"/>
</dbReference>
<comment type="subcellular location">
    <subcellularLocation>
        <location evidence="2">Mitochondrion outer membrane</location>
        <topology evidence="2">Single-pass membrane protein</topology>
    </subcellularLocation>
</comment>
<keyword evidence="9 14" id="KW-0520">NAD</keyword>
<feature type="binding site" evidence="13">
    <location>
        <position position="91"/>
    </location>
    <ligand>
        <name>FAD</name>
        <dbReference type="ChEBI" id="CHEBI:57692"/>
    </ligand>
</feature>
<dbReference type="FunFam" id="3.40.50.80:FF:000009">
    <property type="entry name" value="NADH-cytochrome b5 reductase"/>
    <property type="match status" value="1"/>
</dbReference>
<evidence type="ECO:0000256" key="10">
    <source>
        <dbReference type="ARBA" id="ARBA00023128"/>
    </source>
</evidence>
<dbReference type="EC" id="1.6.2.2" evidence="14"/>
<organism evidence="16 17">
    <name type="scientific">Smittium megazygosporum</name>
    <dbReference type="NCBI Taxonomy" id="133381"/>
    <lineage>
        <taxon>Eukaryota</taxon>
        <taxon>Fungi</taxon>
        <taxon>Fungi incertae sedis</taxon>
        <taxon>Zoopagomycota</taxon>
        <taxon>Kickxellomycotina</taxon>
        <taxon>Harpellomycetes</taxon>
        <taxon>Harpellales</taxon>
        <taxon>Legeriomycetaceae</taxon>
        <taxon>Smittium</taxon>
    </lineage>
</organism>
<accession>A0A2T9Z6B8</accession>
<dbReference type="SUPFAM" id="SSF52343">
    <property type="entry name" value="Ferredoxin reductase-like, C-terminal NADP-linked domain"/>
    <property type="match status" value="1"/>
</dbReference>
<evidence type="ECO:0000313" key="16">
    <source>
        <dbReference type="EMBL" id="PVV00138.1"/>
    </source>
</evidence>
<dbReference type="Gene3D" id="3.40.50.80">
    <property type="entry name" value="Nucleotide-binding domain of ferredoxin-NADP reductase (FNR) module"/>
    <property type="match status" value="1"/>
</dbReference>
<comment type="catalytic activity">
    <reaction evidence="12 14">
        <text>2 Fe(III)-[cytochrome b5] + NADH = 2 Fe(II)-[cytochrome b5] + NAD(+) + H(+)</text>
        <dbReference type="Rhea" id="RHEA:46680"/>
        <dbReference type="Rhea" id="RHEA-COMP:10438"/>
        <dbReference type="Rhea" id="RHEA-COMP:10439"/>
        <dbReference type="ChEBI" id="CHEBI:15378"/>
        <dbReference type="ChEBI" id="CHEBI:29033"/>
        <dbReference type="ChEBI" id="CHEBI:29034"/>
        <dbReference type="ChEBI" id="CHEBI:57540"/>
        <dbReference type="ChEBI" id="CHEBI:57945"/>
        <dbReference type="EC" id="1.6.2.2"/>
    </reaction>
</comment>
<dbReference type="Pfam" id="PF00175">
    <property type="entry name" value="NAD_binding_1"/>
    <property type="match status" value="1"/>
</dbReference>
<feature type="binding site" evidence="13">
    <location>
        <position position="67"/>
    </location>
    <ligand>
        <name>FAD</name>
        <dbReference type="ChEBI" id="CHEBI:57692"/>
    </ligand>
</feature>
<dbReference type="Gene3D" id="2.40.30.10">
    <property type="entry name" value="Translation factors"/>
    <property type="match status" value="1"/>
</dbReference>
<keyword evidence="4 13" id="KW-0285">Flavoprotein</keyword>
<dbReference type="PANTHER" id="PTHR19370">
    <property type="entry name" value="NADH-CYTOCHROME B5 REDUCTASE"/>
    <property type="match status" value="1"/>
</dbReference>
<evidence type="ECO:0000256" key="8">
    <source>
        <dbReference type="ARBA" id="ARBA00023002"/>
    </source>
</evidence>
<evidence type="ECO:0000256" key="2">
    <source>
        <dbReference type="ARBA" id="ARBA00004572"/>
    </source>
</evidence>
<feature type="binding site" evidence="13">
    <location>
        <position position="82"/>
    </location>
    <ligand>
        <name>FAD</name>
        <dbReference type="ChEBI" id="CHEBI:57692"/>
    </ligand>
</feature>
<comment type="caution">
    <text evidence="16">The sequence shown here is derived from an EMBL/GenBank/DDBJ whole genome shotgun (WGS) entry which is preliminary data.</text>
</comment>
<evidence type="ECO:0000256" key="7">
    <source>
        <dbReference type="ARBA" id="ARBA00022989"/>
    </source>
</evidence>
<evidence type="ECO:0000256" key="14">
    <source>
        <dbReference type="RuleBase" id="RU361226"/>
    </source>
</evidence>
<evidence type="ECO:0000259" key="15">
    <source>
        <dbReference type="PROSITE" id="PS51384"/>
    </source>
</evidence>
<dbReference type="EMBL" id="MBFS01002175">
    <property type="protein sequence ID" value="PVV00138.1"/>
    <property type="molecule type" value="Genomic_DNA"/>
</dbReference>
<comment type="similarity">
    <text evidence="3 14">Belongs to the flavoprotein pyridine nucleotide cytochrome reductase family.</text>
</comment>
<evidence type="ECO:0000256" key="6">
    <source>
        <dbReference type="ARBA" id="ARBA00022827"/>
    </source>
</evidence>
<evidence type="ECO:0000256" key="5">
    <source>
        <dbReference type="ARBA" id="ARBA00022692"/>
    </source>
</evidence>
<dbReference type="OrthoDB" id="432685at2759"/>
<dbReference type="InterPro" id="IPR017938">
    <property type="entry name" value="Riboflavin_synthase-like_b-brl"/>
</dbReference>
<keyword evidence="6 13" id="KW-0274">FAD</keyword>
<feature type="binding site" evidence="13">
    <location>
        <position position="133"/>
    </location>
    <ligand>
        <name>FAD</name>
        <dbReference type="ChEBI" id="CHEBI:57692"/>
    </ligand>
</feature>
<evidence type="ECO:0000256" key="11">
    <source>
        <dbReference type="ARBA" id="ARBA00023136"/>
    </source>
</evidence>
<dbReference type="PRINTS" id="PR00371">
    <property type="entry name" value="FPNCR"/>
</dbReference>
<dbReference type="PRINTS" id="PR00406">
    <property type="entry name" value="CYTB5RDTASE"/>
</dbReference>
<evidence type="ECO:0000256" key="13">
    <source>
        <dbReference type="PIRSR" id="PIRSR601834-1"/>
    </source>
</evidence>
<dbReference type="STRING" id="133381.A0A2T9Z6B8"/>
<dbReference type="InterPro" id="IPR001709">
    <property type="entry name" value="Flavoprot_Pyr_Nucl_cyt_Rdtase"/>
</dbReference>
<feature type="binding site" evidence="13">
    <location>
        <position position="92"/>
    </location>
    <ligand>
        <name>FAD</name>
        <dbReference type="ChEBI" id="CHEBI:57692"/>
    </ligand>
</feature>
<dbReference type="Pfam" id="PF00970">
    <property type="entry name" value="FAD_binding_6"/>
    <property type="match status" value="1"/>
</dbReference>
<dbReference type="GO" id="GO:0090524">
    <property type="term" value="F:cytochrome-b5 reductase activity, acting on NADH"/>
    <property type="evidence" value="ECO:0007669"/>
    <property type="project" value="UniProtKB-EC"/>
</dbReference>
<evidence type="ECO:0000256" key="1">
    <source>
        <dbReference type="ARBA" id="ARBA00001974"/>
    </source>
</evidence>
<keyword evidence="10" id="KW-0496">Mitochondrion</keyword>
<gene>
    <name evidence="16" type="ORF">BB560_005396</name>
</gene>